<dbReference type="InterPro" id="IPR029063">
    <property type="entry name" value="SAM-dependent_MTases_sf"/>
</dbReference>
<protein>
    <submittedName>
        <fullName evidence="5">Methyltransferase</fullName>
    </submittedName>
</protein>
<sequence length="211" mass="24031">MYFPLQRYNTPVSPLIKPYGTIIADPPWKEQGGGKIKRGADRHYPLMSLKDIIALGPRVKAIAAPDCHLYLWTTNNFLIKAGAEVLPAWGFTYITCITWEKENIGIGQYFRGTTEHVLFARKGQPPYRKLANGKRAQGKTGFATQETAIQRSLDRDGTWFFRRKTRHSEKPSTIHEWAEKVSPGPYIELFARSGRQGWDCWGDEAPSRVSF</sequence>
<evidence type="ECO:0000313" key="5">
    <source>
        <dbReference type="EMBL" id="RKH64648.1"/>
    </source>
</evidence>
<organism evidence="5 6">
    <name type="scientific">Corallococcus aberystwythensis</name>
    <dbReference type="NCBI Taxonomy" id="2316722"/>
    <lineage>
        <taxon>Bacteria</taxon>
        <taxon>Pseudomonadati</taxon>
        <taxon>Myxococcota</taxon>
        <taxon>Myxococcia</taxon>
        <taxon>Myxococcales</taxon>
        <taxon>Cystobacterineae</taxon>
        <taxon>Myxococcaceae</taxon>
        <taxon>Corallococcus</taxon>
    </lineage>
</organism>
<comment type="caution">
    <text evidence="5">The sequence shown here is derived from an EMBL/GenBank/DDBJ whole genome shotgun (WGS) entry which is preliminary data.</text>
</comment>
<gene>
    <name evidence="5" type="ORF">D7W81_18135</name>
</gene>
<proteinExistence type="inferred from homology"/>
<dbReference type="PANTHER" id="PTHR12829:SF7">
    <property type="entry name" value="N6-ADENOSINE-METHYLTRANSFERASE CATALYTIC SUBUNIT"/>
    <property type="match status" value="1"/>
</dbReference>
<dbReference type="GO" id="GO:0008168">
    <property type="term" value="F:methyltransferase activity"/>
    <property type="evidence" value="ECO:0007669"/>
    <property type="project" value="UniProtKB-KW"/>
</dbReference>
<dbReference type="Pfam" id="PF05063">
    <property type="entry name" value="MT-A70"/>
    <property type="match status" value="1"/>
</dbReference>
<name>A0A3A8Q8Y8_9BACT</name>
<accession>A0A3A8Q8Y8</accession>
<dbReference type="Gene3D" id="3.40.50.150">
    <property type="entry name" value="Vaccinia Virus protein VP39"/>
    <property type="match status" value="1"/>
</dbReference>
<dbReference type="PROSITE" id="PS51143">
    <property type="entry name" value="MT_A70"/>
    <property type="match status" value="1"/>
</dbReference>
<evidence type="ECO:0000256" key="1">
    <source>
        <dbReference type="ARBA" id="ARBA00022603"/>
    </source>
</evidence>
<dbReference type="EMBL" id="RAWK01000102">
    <property type="protein sequence ID" value="RKH64648.1"/>
    <property type="molecule type" value="Genomic_DNA"/>
</dbReference>
<keyword evidence="2 5" id="KW-0808">Transferase</keyword>
<keyword evidence="1 5" id="KW-0489">Methyltransferase</keyword>
<evidence type="ECO:0000256" key="2">
    <source>
        <dbReference type="ARBA" id="ARBA00022679"/>
    </source>
</evidence>
<dbReference type="GO" id="GO:0032259">
    <property type="term" value="P:methylation"/>
    <property type="evidence" value="ECO:0007669"/>
    <property type="project" value="UniProtKB-KW"/>
</dbReference>
<dbReference type="Proteomes" id="UP000267003">
    <property type="component" value="Unassembled WGS sequence"/>
</dbReference>
<comment type="similarity">
    <text evidence="4">Belongs to the MT-A70-like family.</text>
</comment>
<evidence type="ECO:0000256" key="3">
    <source>
        <dbReference type="ARBA" id="ARBA00022691"/>
    </source>
</evidence>
<reference evidence="6" key="1">
    <citation type="submission" date="2018-09" db="EMBL/GenBank/DDBJ databases">
        <authorList>
            <person name="Livingstone P.G."/>
            <person name="Whitworth D.E."/>
        </authorList>
    </citation>
    <scope>NUCLEOTIDE SEQUENCE [LARGE SCALE GENOMIC DNA]</scope>
    <source>
        <strain evidence="6">AB050A</strain>
    </source>
</reference>
<dbReference type="SUPFAM" id="SSF53335">
    <property type="entry name" value="S-adenosyl-L-methionine-dependent methyltransferases"/>
    <property type="match status" value="1"/>
</dbReference>
<dbReference type="AlphaFoldDB" id="A0A3A8Q8Y8"/>
<evidence type="ECO:0000313" key="6">
    <source>
        <dbReference type="Proteomes" id="UP000267003"/>
    </source>
</evidence>
<keyword evidence="6" id="KW-1185">Reference proteome</keyword>
<keyword evidence="3" id="KW-0949">S-adenosyl-L-methionine</keyword>
<dbReference type="PANTHER" id="PTHR12829">
    <property type="entry name" value="N6-ADENOSINE-METHYLTRANSFERASE"/>
    <property type="match status" value="1"/>
</dbReference>
<dbReference type="InterPro" id="IPR007757">
    <property type="entry name" value="MT-A70-like"/>
</dbReference>
<evidence type="ECO:0000256" key="4">
    <source>
        <dbReference type="PROSITE-ProRule" id="PRU00489"/>
    </source>
</evidence>